<dbReference type="STRING" id="1235794.C811_01913"/>
<feature type="transmembrane region" description="Helical" evidence="1">
    <location>
        <begin position="39"/>
        <end position="57"/>
    </location>
</feature>
<feature type="transmembrane region" description="Helical" evidence="1">
    <location>
        <begin position="78"/>
        <end position="106"/>
    </location>
</feature>
<keyword evidence="1" id="KW-1133">Transmembrane helix</keyword>
<evidence type="ECO:0000313" key="3">
    <source>
        <dbReference type="Proteomes" id="UP000014204"/>
    </source>
</evidence>
<evidence type="ECO:0000313" key="2">
    <source>
        <dbReference type="EMBL" id="EOS50286.1"/>
    </source>
</evidence>
<keyword evidence="1" id="KW-0812">Transmembrane</keyword>
<evidence type="ECO:0000256" key="1">
    <source>
        <dbReference type="SAM" id="Phobius"/>
    </source>
</evidence>
<organism evidence="2 3">
    <name type="scientific">Adlercreutzia caecimuris B7</name>
    <dbReference type="NCBI Taxonomy" id="1235794"/>
    <lineage>
        <taxon>Bacteria</taxon>
        <taxon>Bacillati</taxon>
        <taxon>Actinomycetota</taxon>
        <taxon>Coriobacteriia</taxon>
        <taxon>Eggerthellales</taxon>
        <taxon>Eggerthellaceae</taxon>
        <taxon>Adlercreutzia</taxon>
    </lineage>
</organism>
<feature type="transmembrane region" description="Helical" evidence="1">
    <location>
        <begin position="156"/>
        <end position="174"/>
    </location>
</feature>
<name>R9KVP9_9ACTN</name>
<keyword evidence="1" id="KW-0472">Membrane</keyword>
<dbReference type="Pfam" id="PF05857">
    <property type="entry name" value="TraX"/>
    <property type="match status" value="1"/>
</dbReference>
<keyword evidence="3" id="KW-1185">Reference proteome</keyword>
<dbReference type="EMBL" id="ASSY01000009">
    <property type="protein sequence ID" value="EOS50286.1"/>
    <property type="molecule type" value="Genomic_DNA"/>
</dbReference>
<dbReference type="AlphaFoldDB" id="R9KVP9"/>
<dbReference type="GeneID" id="82191318"/>
<dbReference type="InterPro" id="IPR008875">
    <property type="entry name" value="TraX"/>
</dbReference>
<dbReference type="RefSeq" id="WP_016310099.1">
    <property type="nucleotide sequence ID" value="NZ_KE159646.1"/>
</dbReference>
<comment type="caution">
    <text evidence="2">The sequence shown here is derived from an EMBL/GenBank/DDBJ whole genome shotgun (WGS) entry which is preliminary data.</text>
</comment>
<protein>
    <recommendedName>
        <fullName evidence="4">Conjugal transfer protein TraX</fullName>
    </recommendedName>
</protein>
<dbReference type="Proteomes" id="UP000014204">
    <property type="component" value="Unassembled WGS sequence"/>
</dbReference>
<proteinExistence type="predicted"/>
<feature type="transmembrane region" description="Helical" evidence="1">
    <location>
        <begin position="212"/>
        <end position="232"/>
    </location>
</feature>
<dbReference type="HOGENOM" id="CLU_074054_0_0_11"/>
<dbReference type="eggNOG" id="ENOG5031QMC">
    <property type="taxonomic scope" value="Bacteria"/>
</dbReference>
<dbReference type="PATRIC" id="fig|1235794.3.peg.1889"/>
<evidence type="ECO:0008006" key="4">
    <source>
        <dbReference type="Google" id="ProtNLM"/>
    </source>
</evidence>
<reference evidence="2 3" key="1">
    <citation type="submission" date="2013-04" db="EMBL/GenBank/DDBJ databases">
        <title>The Genome Sequence of Enterorhabdus caecimuris B7.</title>
        <authorList>
            <consortium name="The Broad Institute Genomics Platform"/>
            <consortium name="The Broad Institute Genome Sequencing Center for Infectious Disease"/>
            <person name="Earl A."/>
            <person name="Xavier R."/>
            <person name="Elson C."/>
            <person name="Duck W."/>
            <person name="Walker B."/>
            <person name="Young S."/>
            <person name="Zeng Q."/>
            <person name="Gargeya S."/>
            <person name="Fitzgerald M."/>
            <person name="Haas B."/>
            <person name="Abouelleil A."/>
            <person name="Allen A.W."/>
            <person name="Alvarado L."/>
            <person name="Arachchi H.M."/>
            <person name="Berlin A.M."/>
            <person name="Chapman S.B."/>
            <person name="Gainer-Dewar J."/>
            <person name="Goldberg J."/>
            <person name="Griggs A."/>
            <person name="Gujja S."/>
            <person name="Hansen M."/>
            <person name="Howarth C."/>
            <person name="Imamovic A."/>
            <person name="Ireland A."/>
            <person name="Larimer J."/>
            <person name="McCowan C."/>
            <person name="Murphy C."/>
            <person name="Pearson M."/>
            <person name="Poon T.W."/>
            <person name="Priest M."/>
            <person name="Roberts A."/>
            <person name="Saif S."/>
            <person name="Shea T."/>
            <person name="Sisk P."/>
            <person name="Sykes S."/>
            <person name="Wortman J."/>
            <person name="Nusbaum C."/>
            <person name="Birren B."/>
        </authorList>
    </citation>
    <scope>NUCLEOTIDE SEQUENCE [LARGE SCALE GENOMIC DNA]</scope>
    <source>
        <strain evidence="2 3">B7</strain>
    </source>
</reference>
<feature type="transmembrane region" description="Helical" evidence="1">
    <location>
        <begin position="180"/>
        <end position="200"/>
    </location>
</feature>
<accession>R9KVP9</accession>
<gene>
    <name evidence="2" type="ORF">C811_01913</name>
</gene>
<feature type="transmembrane region" description="Helical" evidence="1">
    <location>
        <begin position="118"/>
        <end position="144"/>
    </location>
</feature>
<feature type="transmembrane region" description="Helical" evidence="1">
    <location>
        <begin position="12"/>
        <end position="33"/>
    </location>
</feature>
<sequence>MSRPLGVTAFSLKIAAIVGMTANHIANVFGTLLPAGSMVALYSLGGLTFPIMAYLLCEGYRHTSNVRRYAMRLATFAAISQVPFSLLFGAMGNVLVTLLIGLGLLWATDHIPNVALRVLTIAAGITLSSLCDWGIIGPIVILLFWHLNDRPRGSALTMLVAGLALGLPALSWAVTDPSALSLGVLGYYTAGFGLATILIANYNGQRGRPMKWFFYAYYPAHLLALWIAKFLLGL</sequence>